<comment type="caution">
    <text evidence="1">The sequence shown here is derived from an EMBL/GenBank/DDBJ whole genome shotgun (WGS) entry which is preliminary data.</text>
</comment>
<evidence type="ECO:0000313" key="2">
    <source>
        <dbReference type="Proteomes" id="UP001055156"/>
    </source>
</evidence>
<evidence type="ECO:0008006" key="3">
    <source>
        <dbReference type="Google" id="ProtNLM"/>
    </source>
</evidence>
<organism evidence="1 2">
    <name type="scientific">Methylobacterium organophilum</name>
    <dbReference type="NCBI Taxonomy" id="410"/>
    <lineage>
        <taxon>Bacteria</taxon>
        <taxon>Pseudomonadati</taxon>
        <taxon>Pseudomonadota</taxon>
        <taxon>Alphaproteobacteria</taxon>
        <taxon>Hyphomicrobiales</taxon>
        <taxon>Methylobacteriaceae</taxon>
        <taxon>Methylobacterium</taxon>
    </lineage>
</organism>
<sequence length="45" mass="4913">MRIRTQVTSDGIWTVFVDEDLCISGLTGPEAEAFLAAFNRVSASH</sequence>
<reference evidence="1" key="1">
    <citation type="journal article" date="2021" name="Front. Microbiol.">
        <title>Comprehensive Comparative Genomics and Phenotyping of Methylobacterium Species.</title>
        <authorList>
            <person name="Alessa O."/>
            <person name="Ogura Y."/>
            <person name="Fujitani Y."/>
            <person name="Takami H."/>
            <person name="Hayashi T."/>
            <person name="Sahin N."/>
            <person name="Tani A."/>
        </authorList>
    </citation>
    <scope>NUCLEOTIDE SEQUENCE</scope>
    <source>
        <strain evidence="1">NBRC 15689</strain>
    </source>
</reference>
<reference evidence="1" key="2">
    <citation type="submission" date="2021-08" db="EMBL/GenBank/DDBJ databases">
        <authorList>
            <person name="Tani A."/>
            <person name="Ola A."/>
            <person name="Ogura Y."/>
            <person name="Katsura K."/>
            <person name="Hayashi T."/>
        </authorList>
    </citation>
    <scope>NUCLEOTIDE SEQUENCE</scope>
    <source>
        <strain evidence="1">NBRC 15689</strain>
    </source>
</reference>
<dbReference type="EMBL" id="BPQV01000008">
    <property type="protein sequence ID" value="GJE28111.1"/>
    <property type="molecule type" value="Genomic_DNA"/>
</dbReference>
<name>A0ABQ4T8X9_METOR</name>
<evidence type="ECO:0000313" key="1">
    <source>
        <dbReference type="EMBL" id="GJE28111.1"/>
    </source>
</evidence>
<dbReference type="Proteomes" id="UP001055156">
    <property type="component" value="Unassembled WGS sequence"/>
</dbReference>
<accession>A0ABQ4T8X9</accession>
<protein>
    <recommendedName>
        <fullName evidence="3">DUF1902 domain-containing protein</fullName>
    </recommendedName>
</protein>
<keyword evidence="2" id="KW-1185">Reference proteome</keyword>
<proteinExistence type="predicted"/>
<gene>
    <name evidence="1" type="ORF">LKMONMHP_2977</name>
</gene>
<dbReference type="RefSeq" id="WP_238311900.1">
    <property type="nucleotide sequence ID" value="NZ_BPQV01000008.1"/>
</dbReference>